<feature type="region of interest" description="Disordered" evidence="2">
    <location>
        <begin position="127"/>
        <end position="152"/>
    </location>
</feature>
<keyword evidence="1" id="KW-0677">Repeat</keyword>
<dbReference type="Gramene" id="OE9A045755T2">
    <property type="protein sequence ID" value="OE9A045755C2"/>
    <property type="gene ID" value="OE9A045755"/>
</dbReference>
<dbReference type="EMBL" id="CACTIH010005564">
    <property type="protein sequence ID" value="CAA2997692.1"/>
    <property type="molecule type" value="Genomic_DNA"/>
</dbReference>
<evidence type="ECO:0000256" key="1">
    <source>
        <dbReference type="ARBA" id="ARBA00022737"/>
    </source>
</evidence>
<evidence type="ECO:0000259" key="3">
    <source>
        <dbReference type="Pfam" id="PF03107"/>
    </source>
</evidence>
<evidence type="ECO:0000256" key="2">
    <source>
        <dbReference type="SAM" id="MobiDB-lite"/>
    </source>
</evidence>
<dbReference type="AlphaFoldDB" id="A0A8S0T0W3"/>
<feature type="domain" description="DC1" evidence="3">
    <location>
        <begin position="10"/>
        <end position="55"/>
    </location>
</feature>
<dbReference type="InterPro" id="IPR004146">
    <property type="entry name" value="DC1"/>
</dbReference>
<comment type="caution">
    <text evidence="4">The sequence shown here is derived from an EMBL/GenBank/DDBJ whole genome shotgun (WGS) entry which is preliminary data.</text>
</comment>
<gene>
    <name evidence="4" type="ORF">OLEA9_A045755</name>
</gene>
<organism evidence="4 5">
    <name type="scientific">Olea europaea subsp. europaea</name>
    <dbReference type="NCBI Taxonomy" id="158383"/>
    <lineage>
        <taxon>Eukaryota</taxon>
        <taxon>Viridiplantae</taxon>
        <taxon>Streptophyta</taxon>
        <taxon>Embryophyta</taxon>
        <taxon>Tracheophyta</taxon>
        <taxon>Spermatophyta</taxon>
        <taxon>Magnoliopsida</taxon>
        <taxon>eudicotyledons</taxon>
        <taxon>Gunneridae</taxon>
        <taxon>Pentapetalae</taxon>
        <taxon>asterids</taxon>
        <taxon>lamiids</taxon>
        <taxon>Lamiales</taxon>
        <taxon>Oleaceae</taxon>
        <taxon>Oleeae</taxon>
        <taxon>Olea</taxon>
    </lineage>
</organism>
<sequence length="238" mass="26154">MPQRFKHEADNHTLSLLAAPPYPEGAFECNACGTKGTGFCYRCENCHLDLHTACAFLRSSVKSNAHDHALNLCFESPYGDKAFICDICGGSGSNHWLYRCNMCEFDAHLKCAKDSIKLQPQSSMKQDYSTSGIQRQNEPQIVKSRSVPPPPIRQQPQVVAHYTRPTYPIPVYTVGPAPSSHQLHHSYTAPILPIHEGYVQPARRNDVVKEIVEAAITGIIEGGAQQIGQALLEGALGN</sequence>
<feature type="domain" description="DC1" evidence="3">
    <location>
        <begin position="65"/>
        <end position="112"/>
    </location>
</feature>
<proteinExistence type="predicted"/>
<keyword evidence="5" id="KW-1185">Reference proteome</keyword>
<reference evidence="4 5" key="1">
    <citation type="submission" date="2019-12" db="EMBL/GenBank/DDBJ databases">
        <authorList>
            <person name="Alioto T."/>
            <person name="Alioto T."/>
            <person name="Gomez Garrido J."/>
        </authorList>
    </citation>
    <scope>NUCLEOTIDE SEQUENCE [LARGE SCALE GENOMIC DNA]</scope>
</reference>
<evidence type="ECO:0000313" key="4">
    <source>
        <dbReference type="EMBL" id="CAA2997692.1"/>
    </source>
</evidence>
<evidence type="ECO:0000313" key="5">
    <source>
        <dbReference type="Proteomes" id="UP000594638"/>
    </source>
</evidence>
<feature type="compositionally biased region" description="Polar residues" evidence="2">
    <location>
        <begin position="127"/>
        <end position="139"/>
    </location>
</feature>
<dbReference type="Pfam" id="PF03107">
    <property type="entry name" value="C1_2"/>
    <property type="match status" value="2"/>
</dbReference>
<protein>
    <recommendedName>
        <fullName evidence="3">DC1 domain-containing protein</fullName>
    </recommendedName>
</protein>
<dbReference type="SUPFAM" id="SSF57889">
    <property type="entry name" value="Cysteine-rich domain"/>
    <property type="match status" value="2"/>
</dbReference>
<dbReference type="OrthoDB" id="1877533at2759"/>
<dbReference type="Proteomes" id="UP000594638">
    <property type="component" value="Unassembled WGS sequence"/>
</dbReference>
<dbReference type="PANTHER" id="PTHR46288">
    <property type="entry name" value="PHORBOL-ESTER/DAG-TYPE DOMAIN-CONTAINING PROTEIN"/>
    <property type="match status" value="1"/>
</dbReference>
<accession>A0A8S0T0W3</accession>
<dbReference type="InterPro" id="IPR046349">
    <property type="entry name" value="C1-like_sf"/>
</dbReference>
<name>A0A8S0T0W3_OLEEU</name>
<dbReference type="PANTHER" id="PTHR46288:SF69">
    <property type="entry name" value="DC1 DOMAIN-CONTAINING PROTEIN"/>
    <property type="match status" value="1"/>
</dbReference>